<organism evidence="1 2">
    <name type="scientific">Pseudomonas neuropathica</name>
    <dbReference type="NCBI Taxonomy" id="2730425"/>
    <lineage>
        <taxon>Bacteria</taxon>
        <taxon>Pseudomonadati</taxon>
        <taxon>Pseudomonadota</taxon>
        <taxon>Gammaproteobacteria</taxon>
        <taxon>Pseudomonadales</taxon>
        <taxon>Pseudomonadaceae</taxon>
        <taxon>Pseudomonas</taxon>
    </lineage>
</organism>
<comment type="caution">
    <text evidence="1">The sequence shown here is derived from an EMBL/GenBank/DDBJ whole genome shotgun (WGS) entry which is preliminary data.</text>
</comment>
<protein>
    <submittedName>
        <fullName evidence="1">Replication protein P</fullName>
    </submittedName>
</protein>
<proteinExistence type="predicted"/>
<name>A0ACC7MTQ0_9PSED</name>
<gene>
    <name evidence="1" type="ORF">ACJEBM_02900</name>
</gene>
<dbReference type="EMBL" id="JBJHQE010000003">
    <property type="protein sequence ID" value="MFK9079625.1"/>
    <property type="molecule type" value="Genomic_DNA"/>
</dbReference>
<evidence type="ECO:0000313" key="2">
    <source>
        <dbReference type="Proteomes" id="UP001622950"/>
    </source>
</evidence>
<dbReference type="Proteomes" id="UP001622950">
    <property type="component" value="Unassembled WGS sequence"/>
</dbReference>
<accession>A0ACC7MTQ0</accession>
<reference evidence="1" key="1">
    <citation type="submission" date="2024-11" db="EMBL/GenBank/DDBJ databases">
        <authorList>
            <person name="Lucas J.A."/>
        </authorList>
    </citation>
    <scope>NUCLEOTIDE SEQUENCE</scope>
    <source>
        <strain evidence="1">Z 8.8</strain>
    </source>
</reference>
<evidence type="ECO:0000313" key="1">
    <source>
        <dbReference type="EMBL" id="MFK9079625.1"/>
    </source>
</evidence>
<keyword evidence="2" id="KW-1185">Reference proteome</keyword>
<sequence length="258" mass="28413">MNAPAKKPTVKSATVLLQTIGNLPPVIPSVPTQLAPGTAEVVNALFKELKAIFPAWRQAWPDDETLDAAKRSWIKAFIAEGINQIEQIRYGIQNCRNLGGDFAPSVGKFIKWCQPTPEMLGIPSHDKAFREALDNSHPSRFSERAWSHPAVRHAALQCEIHNLCDQIPEKASKVFDRAYDITIRRLVKGLPLEDIAVGIGHDGSKSQVERASELTERVAQAQVSRMGIPTDGQSAREQLLRRFGLTPSSRAVGGHHHA</sequence>